<evidence type="ECO:0000313" key="10">
    <source>
        <dbReference type="EMBL" id="MBU5439301.1"/>
    </source>
</evidence>
<dbReference type="GO" id="GO:0032267">
    <property type="term" value="F:tRNA(Ile)-lysidine synthase activity"/>
    <property type="evidence" value="ECO:0007669"/>
    <property type="project" value="UniProtKB-EC"/>
</dbReference>
<dbReference type="InterPro" id="IPR012796">
    <property type="entry name" value="Lysidine-tRNA-synth_C"/>
</dbReference>
<dbReference type="HAMAP" id="MF_01161">
    <property type="entry name" value="tRNA_Ile_lys_synt"/>
    <property type="match status" value="1"/>
</dbReference>
<gene>
    <name evidence="8 10" type="primary">tilS</name>
    <name evidence="10" type="ORF">KQI42_14855</name>
</gene>
<comment type="catalytic activity">
    <reaction evidence="7 8">
        <text>cytidine(34) in tRNA(Ile2) + L-lysine + ATP = lysidine(34) in tRNA(Ile2) + AMP + diphosphate + H(+)</text>
        <dbReference type="Rhea" id="RHEA:43744"/>
        <dbReference type="Rhea" id="RHEA-COMP:10625"/>
        <dbReference type="Rhea" id="RHEA-COMP:10670"/>
        <dbReference type="ChEBI" id="CHEBI:15378"/>
        <dbReference type="ChEBI" id="CHEBI:30616"/>
        <dbReference type="ChEBI" id="CHEBI:32551"/>
        <dbReference type="ChEBI" id="CHEBI:33019"/>
        <dbReference type="ChEBI" id="CHEBI:82748"/>
        <dbReference type="ChEBI" id="CHEBI:83665"/>
        <dbReference type="ChEBI" id="CHEBI:456215"/>
        <dbReference type="EC" id="6.3.4.19"/>
    </reaction>
</comment>
<dbReference type="InterPro" id="IPR012795">
    <property type="entry name" value="tRNA_Ile_lys_synt_N"/>
</dbReference>
<comment type="caution">
    <text evidence="10">The sequence shown here is derived from an EMBL/GenBank/DDBJ whole genome shotgun (WGS) entry which is preliminary data.</text>
</comment>
<evidence type="ECO:0000256" key="4">
    <source>
        <dbReference type="ARBA" id="ARBA00022694"/>
    </source>
</evidence>
<accession>A0ABS6E8Y4</accession>
<evidence type="ECO:0000256" key="8">
    <source>
        <dbReference type="HAMAP-Rule" id="MF_01161"/>
    </source>
</evidence>
<organism evidence="10 11">
    <name type="scientific">Tissierella simiarum</name>
    <dbReference type="NCBI Taxonomy" id="2841534"/>
    <lineage>
        <taxon>Bacteria</taxon>
        <taxon>Bacillati</taxon>
        <taxon>Bacillota</taxon>
        <taxon>Tissierellia</taxon>
        <taxon>Tissierellales</taxon>
        <taxon>Tissierellaceae</taxon>
        <taxon>Tissierella</taxon>
    </lineage>
</organism>
<dbReference type="InterPro" id="IPR011063">
    <property type="entry name" value="TilS/TtcA_N"/>
</dbReference>
<dbReference type="EC" id="6.3.4.19" evidence="8"/>
<sequence>MREKVLKTILEHRLIEEEDNIVVGVSGGPDSMALLYVLLDIKKDIRFNIYIAHVNHGVRGEDALKDEIFVKQISEKLNLPYYSKRVNMNLYAKEKGISSEEAGRELRYGFFREILPKVGGGKIAVAHNMNDQAETLIMRFLRGTGIDGLKGMEFKNEDIIRPILGIERVEIEEYIFKNNIETVLDKTNLEPIYSRNKVRLEVIPYIEENFNPNIIKTLWRTSQVSILDSEFLENYSEKRYNILVKKADKHSIILNGSLFSKEHRSIQQRIIRNCIYKINESLQGITEQHVSSVINLFVEGGTGKEIHLPNDIIAKTSYEDFILEKSSEKKEKIDYSYKIDLYKPTCLMELGCSFNIKILPIEKIKIRYKDRFIKYLDFDKIKGNLYIRSRQAGDRFVPFGMSGTKKLKDYFIDEKIPKDLRDKIPLIVDEENILWVVGYRINDLYKITKDTKTVLVMEYNNV</sequence>
<proteinExistence type="inferred from homology"/>
<keyword evidence="6 8" id="KW-0067">ATP-binding</keyword>
<dbReference type="NCBIfam" id="TIGR02432">
    <property type="entry name" value="lysidine_TilS_N"/>
    <property type="match status" value="1"/>
</dbReference>
<dbReference type="PANTHER" id="PTHR43033:SF1">
    <property type="entry name" value="TRNA(ILE)-LYSIDINE SYNTHASE-RELATED"/>
    <property type="match status" value="1"/>
</dbReference>
<evidence type="ECO:0000256" key="7">
    <source>
        <dbReference type="ARBA" id="ARBA00048539"/>
    </source>
</evidence>
<evidence type="ECO:0000313" key="11">
    <source>
        <dbReference type="Proteomes" id="UP000749471"/>
    </source>
</evidence>
<dbReference type="CDD" id="cd01992">
    <property type="entry name" value="TilS_N"/>
    <property type="match status" value="1"/>
</dbReference>
<dbReference type="Pfam" id="PF01171">
    <property type="entry name" value="ATP_bind_3"/>
    <property type="match status" value="1"/>
</dbReference>
<evidence type="ECO:0000256" key="5">
    <source>
        <dbReference type="ARBA" id="ARBA00022741"/>
    </source>
</evidence>
<keyword evidence="11" id="KW-1185">Reference proteome</keyword>
<evidence type="ECO:0000259" key="9">
    <source>
        <dbReference type="SMART" id="SM00977"/>
    </source>
</evidence>
<dbReference type="Pfam" id="PF11734">
    <property type="entry name" value="TilS_C"/>
    <property type="match status" value="1"/>
</dbReference>
<keyword evidence="3 8" id="KW-0436">Ligase</keyword>
<comment type="domain">
    <text evidence="8">The N-terminal region contains the highly conserved SGGXDS motif, predicted to be a P-loop motif involved in ATP binding.</text>
</comment>
<protein>
    <recommendedName>
        <fullName evidence="8">tRNA(Ile)-lysidine synthase</fullName>
        <ecNumber evidence="8">6.3.4.19</ecNumber>
    </recommendedName>
    <alternativeName>
        <fullName evidence="8">tRNA(Ile)-2-lysyl-cytidine synthase</fullName>
    </alternativeName>
    <alternativeName>
        <fullName evidence="8">tRNA(Ile)-lysidine synthetase</fullName>
    </alternativeName>
</protein>
<dbReference type="PANTHER" id="PTHR43033">
    <property type="entry name" value="TRNA(ILE)-LYSIDINE SYNTHASE-RELATED"/>
    <property type="match status" value="1"/>
</dbReference>
<dbReference type="Proteomes" id="UP000749471">
    <property type="component" value="Unassembled WGS sequence"/>
</dbReference>
<evidence type="ECO:0000256" key="6">
    <source>
        <dbReference type="ARBA" id="ARBA00022840"/>
    </source>
</evidence>
<keyword evidence="4 8" id="KW-0819">tRNA processing</keyword>
<comment type="subcellular location">
    <subcellularLocation>
        <location evidence="1 8">Cytoplasm</location>
    </subcellularLocation>
</comment>
<name>A0ABS6E8Y4_9FIRM</name>
<evidence type="ECO:0000256" key="3">
    <source>
        <dbReference type="ARBA" id="ARBA00022598"/>
    </source>
</evidence>
<evidence type="ECO:0000256" key="2">
    <source>
        <dbReference type="ARBA" id="ARBA00022490"/>
    </source>
</evidence>
<dbReference type="RefSeq" id="WP_216521007.1">
    <property type="nucleotide sequence ID" value="NZ_JAHLPM010000013.1"/>
</dbReference>
<reference evidence="10 11" key="1">
    <citation type="submission" date="2021-06" db="EMBL/GenBank/DDBJ databases">
        <authorList>
            <person name="Sun Q."/>
            <person name="Li D."/>
        </authorList>
    </citation>
    <scope>NUCLEOTIDE SEQUENCE [LARGE SCALE GENOMIC DNA]</scope>
    <source>
        <strain evidence="10 11">MSJ-40</strain>
    </source>
</reference>
<dbReference type="NCBIfam" id="TIGR02433">
    <property type="entry name" value="lysidine_TilS_C"/>
    <property type="match status" value="1"/>
</dbReference>
<comment type="similarity">
    <text evidence="8">Belongs to the tRNA(Ile)-lysidine synthase family.</text>
</comment>
<keyword evidence="5 8" id="KW-0547">Nucleotide-binding</keyword>
<keyword evidence="2 8" id="KW-0963">Cytoplasm</keyword>
<evidence type="ECO:0000256" key="1">
    <source>
        <dbReference type="ARBA" id="ARBA00004496"/>
    </source>
</evidence>
<dbReference type="EMBL" id="JAHLPM010000013">
    <property type="protein sequence ID" value="MBU5439301.1"/>
    <property type="molecule type" value="Genomic_DNA"/>
</dbReference>
<comment type="function">
    <text evidence="8">Ligates lysine onto the cytidine present at position 34 of the AUA codon-specific tRNA(Ile) that contains the anticodon CAU, in an ATP-dependent manner. Cytidine is converted to lysidine, thus changing the amino acid specificity of the tRNA from methionine to isoleucine.</text>
</comment>
<dbReference type="SMART" id="SM00977">
    <property type="entry name" value="TilS_C"/>
    <property type="match status" value="1"/>
</dbReference>
<feature type="domain" description="Lysidine-tRNA(Ile) synthetase C-terminal" evidence="9">
    <location>
        <begin position="385"/>
        <end position="457"/>
    </location>
</feature>
<dbReference type="InterPro" id="IPR012094">
    <property type="entry name" value="tRNA_Ile_lys_synt"/>
</dbReference>
<feature type="binding site" evidence="8">
    <location>
        <begin position="26"/>
        <end position="31"/>
    </location>
    <ligand>
        <name>ATP</name>
        <dbReference type="ChEBI" id="CHEBI:30616"/>
    </ligand>
</feature>